<dbReference type="CDD" id="cd21608">
    <property type="entry name" value="RRM2_NsCP33_like"/>
    <property type="match status" value="1"/>
</dbReference>
<protein>
    <submittedName>
        <fullName evidence="3">RNA recognition motif. (A.k.a. RRM, RBD, or RNP domain)</fullName>
    </submittedName>
</protein>
<keyword evidence="1" id="KW-0694">RNA-binding</keyword>
<sequence>MSKKLYVGGLSYSTTQDELHDLFQEQGSVLSAVVITDRDSGRSKGFGFVEMSSADEAANAIEVLDGSNVGGRNITVNEARERTSRSSGNARW</sequence>
<dbReference type="Proteomes" id="UP000192907">
    <property type="component" value="Unassembled WGS sequence"/>
</dbReference>
<dbReference type="OrthoDB" id="5295146at2"/>
<dbReference type="RefSeq" id="WP_132324337.1">
    <property type="nucleotide sequence ID" value="NZ_FWZT01000026.1"/>
</dbReference>
<dbReference type="Pfam" id="PF00076">
    <property type="entry name" value="RRM_1"/>
    <property type="match status" value="1"/>
</dbReference>
<dbReference type="InterPro" id="IPR035979">
    <property type="entry name" value="RBD_domain_sf"/>
</dbReference>
<organism evidence="3 4">
    <name type="scientific">Pseudobacteriovorax antillogorgiicola</name>
    <dbReference type="NCBI Taxonomy" id="1513793"/>
    <lineage>
        <taxon>Bacteria</taxon>
        <taxon>Pseudomonadati</taxon>
        <taxon>Bdellovibrionota</taxon>
        <taxon>Oligoflexia</taxon>
        <taxon>Oligoflexales</taxon>
        <taxon>Pseudobacteriovoracaceae</taxon>
        <taxon>Pseudobacteriovorax</taxon>
    </lineage>
</organism>
<proteinExistence type="predicted"/>
<gene>
    <name evidence="3" type="ORF">SAMN06296036_1266</name>
</gene>
<name>A0A1Y6CSN4_9BACT</name>
<dbReference type="InterPro" id="IPR052462">
    <property type="entry name" value="SLIRP/GR-RBP-like"/>
</dbReference>
<feature type="domain" description="RRM" evidence="2">
    <location>
        <begin position="3"/>
        <end position="81"/>
    </location>
</feature>
<dbReference type="PROSITE" id="PS50102">
    <property type="entry name" value="RRM"/>
    <property type="match status" value="1"/>
</dbReference>
<dbReference type="SMART" id="SM00360">
    <property type="entry name" value="RRM"/>
    <property type="match status" value="1"/>
</dbReference>
<dbReference type="InterPro" id="IPR012677">
    <property type="entry name" value="Nucleotide-bd_a/b_plait_sf"/>
</dbReference>
<dbReference type="InterPro" id="IPR048289">
    <property type="entry name" value="RRM2_NsCP33-like"/>
</dbReference>
<dbReference type="AlphaFoldDB" id="A0A1Y6CSN4"/>
<keyword evidence="4" id="KW-1185">Reference proteome</keyword>
<accession>A0A1Y6CSN4</accession>
<dbReference type="Gene3D" id="3.30.70.330">
    <property type="match status" value="1"/>
</dbReference>
<evidence type="ECO:0000256" key="1">
    <source>
        <dbReference type="ARBA" id="ARBA00022884"/>
    </source>
</evidence>
<dbReference type="PANTHER" id="PTHR48027">
    <property type="entry name" value="HETEROGENEOUS NUCLEAR RIBONUCLEOPROTEIN 87F-RELATED"/>
    <property type="match status" value="1"/>
</dbReference>
<dbReference type="STRING" id="1513793.SAMN06296036_1266"/>
<evidence type="ECO:0000313" key="4">
    <source>
        <dbReference type="Proteomes" id="UP000192907"/>
    </source>
</evidence>
<dbReference type="SUPFAM" id="SSF54928">
    <property type="entry name" value="RNA-binding domain, RBD"/>
    <property type="match status" value="1"/>
</dbReference>
<evidence type="ECO:0000259" key="2">
    <source>
        <dbReference type="PROSITE" id="PS50102"/>
    </source>
</evidence>
<dbReference type="GO" id="GO:0003723">
    <property type="term" value="F:RNA binding"/>
    <property type="evidence" value="ECO:0007669"/>
    <property type="project" value="UniProtKB-KW"/>
</dbReference>
<dbReference type="EMBL" id="FWZT01000026">
    <property type="protein sequence ID" value="SMF71007.1"/>
    <property type="molecule type" value="Genomic_DNA"/>
</dbReference>
<evidence type="ECO:0000313" key="3">
    <source>
        <dbReference type="EMBL" id="SMF71007.1"/>
    </source>
</evidence>
<reference evidence="4" key="1">
    <citation type="submission" date="2017-04" db="EMBL/GenBank/DDBJ databases">
        <authorList>
            <person name="Varghese N."/>
            <person name="Submissions S."/>
        </authorList>
    </citation>
    <scope>NUCLEOTIDE SEQUENCE [LARGE SCALE GENOMIC DNA]</scope>
    <source>
        <strain evidence="4">RKEM611</strain>
    </source>
</reference>
<dbReference type="InterPro" id="IPR000504">
    <property type="entry name" value="RRM_dom"/>
</dbReference>